<dbReference type="EMBL" id="MCRJ01000125">
    <property type="protein sequence ID" value="ODN68891.1"/>
    <property type="molecule type" value="Genomic_DNA"/>
</dbReference>
<protein>
    <submittedName>
        <fullName evidence="1">Phosphopantetheine adenylyltransferase</fullName>
        <ecNumber evidence="1">2.7.7.3</ecNumber>
    </submittedName>
</protein>
<reference evidence="1 2" key="1">
    <citation type="submission" date="2016-07" db="EMBL/GenBank/DDBJ databases">
        <title>Draft Genome Sequence of Methylobrevis pamukkalensis PK2.</title>
        <authorList>
            <person name="Vasilenko O.V."/>
            <person name="Doronina N.V."/>
            <person name="Shmareva M.N."/>
            <person name="Tarlachkov S.V."/>
            <person name="Mustakhimov I."/>
            <person name="Trotsenko Y.A."/>
        </authorList>
    </citation>
    <scope>NUCLEOTIDE SEQUENCE [LARGE SCALE GENOMIC DNA]</scope>
    <source>
        <strain evidence="1 2">PK2</strain>
    </source>
</reference>
<dbReference type="PATRIC" id="fig|1439726.3.peg.4024"/>
<keyword evidence="2" id="KW-1185">Reference proteome</keyword>
<dbReference type="InterPro" id="IPR014729">
    <property type="entry name" value="Rossmann-like_a/b/a_fold"/>
</dbReference>
<keyword evidence="1" id="KW-0548">Nucleotidyltransferase</keyword>
<dbReference type="Proteomes" id="UP000094622">
    <property type="component" value="Unassembled WGS sequence"/>
</dbReference>
<gene>
    <name evidence="1" type="primary">coaD_1</name>
    <name evidence="1" type="ORF">A6302_03816</name>
</gene>
<dbReference type="GO" id="GO:0004595">
    <property type="term" value="F:pantetheine-phosphate adenylyltransferase activity"/>
    <property type="evidence" value="ECO:0007669"/>
    <property type="project" value="UniProtKB-EC"/>
</dbReference>
<dbReference type="EC" id="2.7.7.3" evidence="1"/>
<name>A0A1E3GZY1_9HYPH</name>
<evidence type="ECO:0000313" key="2">
    <source>
        <dbReference type="Proteomes" id="UP000094622"/>
    </source>
</evidence>
<dbReference type="Gene3D" id="3.40.50.620">
    <property type="entry name" value="HUPs"/>
    <property type="match status" value="1"/>
</dbReference>
<keyword evidence="1" id="KW-0808">Transferase</keyword>
<proteinExistence type="predicted"/>
<organism evidence="1 2">
    <name type="scientific">Methylobrevis pamukkalensis</name>
    <dbReference type="NCBI Taxonomy" id="1439726"/>
    <lineage>
        <taxon>Bacteria</taxon>
        <taxon>Pseudomonadati</taxon>
        <taxon>Pseudomonadota</taxon>
        <taxon>Alphaproteobacteria</taxon>
        <taxon>Hyphomicrobiales</taxon>
        <taxon>Pleomorphomonadaceae</taxon>
        <taxon>Methylobrevis</taxon>
    </lineage>
</organism>
<accession>A0A1E3GZY1</accession>
<dbReference type="AlphaFoldDB" id="A0A1E3GZY1"/>
<dbReference type="SUPFAM" id="SSF52374">
    <property type="entry name" value="Nucleotidylyl transferase"/>
    <property type="match status" value="1"/>
</dbReference>
<comment type="caution">
    <text evidence="1">The sequence shown here is derived from an EMBL/GenBank/DDBJ whole genome shotgun (WGS) entry which is preliminary data.</text>
</comment>
<sequence length="60" mass="6176">MAGMNHMLSPDIETVFLSASSEVRHIASSLVKQVAALGGDVSAFVPPQVAAILARPRSGS</sequence>
<evidence type="ECO:0000313" key="1">
    <source>
        <dbReference type="EMBL" id="ODN68891.1"/>
    </source>
</evidence>